<dbReference type="EMBL" id="BKCJ011672289">
    <property type="protein sequence ID" value="GFD46366.1"/>
    <property type="molecule type" value="Genomic_DNA"/>
</dbReference>
<comment type="caution">
    <text evidence="2">The sequence shown here is derived from an EMBL/GenBank/DDBJ whole genome shotgun (WGS) entry which is preliminary data.</text>
</comment>
<gene>
    <name evidence="2" type="ORF">Tci_918335</name>
</gene>
<organism evidence="2">
    <name type="scientific">Tanacetum cinerariifolium</name>
    <name type="common">Dalmatian daisy</name>
    <name type="synonym">Chrysanthemum cinerariifolium</name>
    <dbReference type="NCBI Taxonomy" id="118510"/>
    <lineage>
        <taxon>Eukaryota</taxon>
        <taxon>Viridiplantae</taxon>
        <taxon>Streptophyta</taxon>
        <taxon>Embryophyta</taxon>
        <taxon>Tracheophyta</taxon>
        <taxon>Spermatophyta</taxon>
        <taxon>Magnoliopsida</taxon>
        <taxon>eudicotyledons</taxon>
        <taxon>Gunneridae</taxon>
        <taxon>Pentapetalae</taxon>
        <taxon>asterids</taxon>
        <taxon>campanulids</taxon>
        <taxon>Asterales</taxon>
        <taxon>Asteraceae</taxon>
        <taxon>Asteroideae</taxon>
        <taxon>Anthemideae</taxon>
        <taxon>Anthemidinae</taxon>
        <taxon>Tanacetum</taxon>
    </lineage>
</organism>
<dbReference type="AlphaFoldDB" id="A0A699WKY8"/>
<evidence type="ECO:0000313" key="2">
    <source>
        <dbReference type="EMBL" id="GFD46366.1"/>
    </source>
</evidence>
<dbReference type="InterPro" id="IPR036875">
    <property type="entry name" value="Znf_CCHC_sf"/>
</dbReference>
<dbReference type="Gene3D" id="4.10.60.10">
    <property type="entry name" value="Zinc finger, CCHC-type"/>
    <property type="match status" value="1"/>
</dbReference>
<feature type="non-terminal residue" evidence="2">
    <location>
        <position position="135"/>
    </location>
</feature>
<protein>
    <recommendedName>
        <fullName evidence="3">CCHC-type domain-containing protein</fullName>
    </recommendedName>
</protein>
<proteinExistence type="predicted"/>
<dbReference type="GO" id="GO:0008270">
    <property type="term" value="F:zinc ion binding"/>
    <property type="evidence" value="ECO:0007669"/>
    <property type="project" value="InterPro"/>
</dbReference>
<feature type="region of interest" description="Disordered" evidence="1">
    <location>
        <begin position="1"/>
        <end position="59"/>
    </location>
</feature>
<dbReference type="SUPFAM" id="SSF57756">
    <property type="entry name" value="Retrovirus zinc finger-like domains"/>
    <property type="match status" value="1"/>
</dbReference>
<sequence length="135" mass="15441">MGQIIPDKTYEVSEGEKRKGEGDHGGRGDNRRDYNHRQNKRRVNVGAMTNGAPNDNKVYPKCKNKKHGEDCWKCGKCGKLGYKTASCWSLDIKDVTCFNFNEKGHRKRDCHKLKKNGQGGNNRRAVYKLREIDAQ</sequence>
<dbReference type="GO" id="GO:0003676">
    <property type="term" value="F:nucleic acid binding"/>
    <property type="evidence" value="ECO:0007669"/>
    <property type="project" value="InterPro"/>
</dbReference>
<name>A0A699WKY8_TANCI</name>
<evidence type="ECO:0000256" key="1">
    <source>
        <dbReference type="SAM" id="MobiDB-lite"/>
    </source>
</evidence>
<reference evidence="2" key="1">
    <citation type="journal article" date="2019" name="Sci. Rep.">
        <title>Draft genome of Tanacetum cinerariifolium, the natural source of mosquito coil.</title>
        <authorList>
            <person name="Yamashiro T."/>
            <person name="Shiraishi A."/>
            <person name="Satake H."/>
            <person name="Nakayama K."/>
        </authorList>
    </citation>
    <scope>NUCLEOTIDE SEQUENCE</scope>
</reference>
<evidence type="ECO:0008006" key="3">
    <source>
        <dbReference type="Google" id="ProtNLM"/>
    </source>
</evidence>
<feature type="compositionally biased region" description="Basic and acidic residues" evidence="1">
    <location>
        <begin position="8"/>
        <end position="36"/>
    </location>
</feature>
<accession>A0A699WKY8</accession>